<proteinExistence type="predicted"/>
<sequence>MVGQVNTFVAACGAAELTWSSTGEHIASLPLHSSLCDVASAENPSPSGNPHYNRPTLSMTGEIWEKASNQPQPQGSAKAGRRGQEAARAQCILV</sequence>
<gene>
    <name evidence="1" type="ORF">HPB50_003786</name>
</gene>
<protein>
    <submittedName>
        <fullName evidence="1">Uncharacterized protein</fullName>
    </submittedName>
</protein>
<reference evidence="1" key="1">
    <citation type="submission" date="2020-05" db="EMBL/GenBank/DDBJ databases">
        <title>Large-scale comparative analyses of tick genomes elucidate their genetic diversity and vector capacities.</title>
        <authorList>
            <person name="Jia N."/>
            <person name="Wang J."/>
            <person name="Shi W."/>
            <person name="Du L."/>
            <person name="Sun Y."/>
            <person name="Zhan W."/>
            <person name="Jiang J."/>
            <person name="Wang Q."/>
            <person name="Zhang B."/>
            <person name="Ji P."/>
            <person name="Sakyi L.B."/>
            <person name="Cui X."/>
            <person name="Yuan T."/>
            <person name="Jiang B."/>
            <person name="Yang W."/>
            <person name="Lam T.T.-Y."/>
            <person name="Chang Q."/>
            <person name="Ding S."/>
            <person name="Wang X."/>
            <person name="Zhu J."/>
            <person name="Ruan X."/>
            <person name="Zhao L."/>
            <person name="Wei J."/>
            <person name="Que T."/>
            <person name="Du C."/>
            <person name="Cheng J."/>
            <person name="Dai P."/>
            <person name="Han X."/>
            <person name="Huang E."/>
            <person name="Gao Y."/>
            <person name="Liu J."/>
            <person name="Shao H."/>
            <person name="Ye R."/>
            <person name="Li L."/>
            <person name="Wei W."/>
            <person name="Wang X."/>
            <person name="Wang C."/>
            <person name="Yang T."/>
            <person name="Huo Q."/>
            <person name="Li W."/>
            <person name="Guo W."/>
            <person name="Chen H."/>
            <person name="Zhou L."/>
            <person name="Ni X."/>
            <person name="Tian J."/>
            <person name="Zhou Y."/>
            <person name="Sheng Y."/>
            <person name="Liu T."/>
            <person name="Pan Y."/>
            <person name="Xia L."/>
            <person name="Li J."/>
            <person name="Zhao F."/>
            <person name="Cao W."/>
        </authorList>
    </citation>
    <scope>NUCLEOTIDE SEQUENCE</scope>
    <source>
        <strain evidence="1">Hyas-2018</strain>
    </source>
</reference>
<comment type="caution">
    <text evidence="1">The sequence shown here is derived from an EMBL/GenBank/DDBJ whole genome shotgun (WGS) entry which is preliminary data.</text>
</comment>
<organism evidence="1 2">
    <name type="scientific">Hyalomma asiaticum</name>
    <name type="common">Tick</name>
    <dbReference type="NCBI Taxonomy" id="266040"/>
    <lineage>
        <taxon>Eukaryota</taxon>
        <taxon>Metazoa</taxon>
        <taxon>Ecdysozoa</taxon>
        <taxon>Arthropoda</taxon>
        <taxon>Chelicerata</taxon>
        <taxon>Arachnida</taxon>
        <taxon>Acari</taxon>
        <taxon>Parasitiformes</taxon>
        <taxon>Ixodida</taxon>
        <taxon>Ixodoidea</taxon>
        <taxon>Ixodidae</taxon>
        <taxon>Hyalomminae</taxon>
        <taxon>Hyalomma</taxon>
    </lineage>
</organism>
<evidence type="ECO:0000313" key="1">
    <source>
        <dbReference type="EMBL" id="KAH6929645.1"/>
    </source>
</evidence>
<keyword evidence="2" id="KW-1185">Reference proteome</keyword>
<dbReference type="EMBL" id="CM023485">
    <property type="protein sequence ID" value="KAH6929645.1"/>
    <property type="molecule type" value="Genomic_DNA"/>
</dbReference>
<evidence type="ECO:0000313" key="2">
    <source>
        <dbReference type="Proteomes" id="UP000821845"/>
    </source>
</evidence>
<accession>A0ACB7S573</accession>
<dbReference type="Proteomes" id="UP000821845">
    <property type="component" value="Chromosome 5"/>
</dbReference>
<name>A0ACB7S573_HYAAI</name>